<evidence type="ECO:0000256" key="1">
    <source>
        <dbReference type="SAM" id="MobiDB-lite"/>
    </source>
</evidence>
<comment type="caution">
    <text evidence="2">The sequence shown here is derived from an EMBL/GenBank/DDBJ whole genome shotgun (WGS) entry which is preliminary data.</text>
</comment>
<gene>
    <name evidence="2" type="ORF">CFOL_v3_04160</name>
</gene>
<accession>A0A1Q3AY01</accession>
<evidence type="ECO:0000313" key="3">
    <source>
        <dbReference type="Proteomes" id="UP000187406"/>
    </source>
</evidence>
<dbReference type="EMBL" id="BDDD01000161">
    <property type="protein sequence ID" value="GAV60631.1"/>
    <property type="molecule type" value="Genomic_DNA"/>
</dbReference>
<proteinExistence type="predicted"/>
<feature type="region of interest" description="Disordered" evidence="1">
    <location>
        <begin position="1"/>
        <end position="46"/>
    </location>
</feature>
<feature type="non-terminal residue" evidence="2">
    <location>
        <position position="1"/>
    </location>
</feature>
<dbReference type="AlphaFoldDB" id="A0A1Q3AY01"/>
<reference evidence="3" key="1">
    <citation type="submission" date="2016-04" db="EMBL/GenBank/DDBJ databases">
        <title>Cephalotus genome sequencing.</title>
        <authorList>
            <person name="Fukushima K."/>
            <person name="Hasebe M."/>
            <person name="Fang X."/>
        </authorList>
    </citation>
    <scope>NUCLEOTIDE SEQUENCE [LARGE SCALE GENOMIC DNA]</scope>
    <source>
        <strain evidence="3">cv. St1</strain>
    </source>
</reference>
<sequence>REGPPSENRSILVPRARTSPKNPSSPSDSIETRARVRAWSNREPPP</sequence>
<dbReference type="OrthoDB" id="1291332at2759"/>
<dbReference type="Proteomes" id="UP000187406">
    <property type="component" value="Unassembled WGS sequence"/>
</dbReference>
<keyword evidence="3" id="KW-1185">Reference proteome</keyword>
<protein>
    <submittedName>
        <fullName evidence="2">Rve domain-containing protein/RVT_3 domain-containing protein</fullName>
    </submittedName>
</protein>
<feature type="compositionally biased region" description="Polar residues" evidence="1">
    <location>
        <begin position="19"/>
        <end position="29"/>
    </location>
</feature>
<name>A0A1Q3AY01_CEPFO</name>
<evidence type="ECO:0000313" key="2">
    <source>
        <dbReference type="EMBL" id="GAV60631.1"/>
    </source>
</evidence>
<organism evidence="2 3">
    <name type="scientific">Cephalotus follicularis</name>
    <name type="common">Albany pitcher plant</name>
    <dbReference type="NCBI Taxonomy" id="3775"/>
    <lineage>
        <taxon>Eukaryota</taxon>
        <taxon>Viridiplantae</taxon>
        <taxon>Streptophyta</taxon>
        <taxon>Embryophyta</taxon>
        <taxon>Tracheophyta</taxon>
        <taxon>Spermatophyta</taxon>
        <taxon>Magnoliopsida</taxon>
        <taxon>eudicotyledons</taxon>
        <taxon>Gunneridae</taxon>
        <taxon>Pentapetalae</taxon>
        <taxon>rosids</taxon>
        <taxon>fabids</taxon>
        <taxon>Oxalidales</taxon>
        <taxon>Cephalotaceae</taxon>
        <taxon>Cephalotus</taxon>
    </lineage>
</organism>